<feature type="region of interest" description="Disordered" evidence="1">
    <location>
        <begin position="102"/>
        <end position="139"/>
    </location>
</feature>
<keyword evidence="3" id="KW-1185">Reference proteome</keyword>
<name>A0A9N7NCR0_STRHE</name>
<feature type="non-terminal residue" evidence="2">
    <location>
        <position position="1"/>
    </location>
</feature>
<reference evidence="2" key="1">
    <citation type="submission" date="2019-12" db="EMBL/GenBank/DDBJ databases">
        <authorList>
            <person name="Scholes J."/>
        </authorList>
    </citation>
    <scope>NUCLEOTIDE SEQUENCE</scope>
</reference>
<dbReference type="Proteomes" id="UP001153555">
    <property type="component" value="Unassembled WGS sequence"/>
</dbReference>
<evidence type="ECO:0000256" key="1">
    <source>
        <dbReference type="SAM" id="MobiDB-lite"/>
    </source>
</evidence>
<gene>
    <name evidence="2" type="ORF">SHERM_22619</name>
</gene>
<protein>
    <submittedName>
        <fullName evidence="2">Uncharacterized protein</fullName>
    </submittedName>
</protein>
<proteinExistence type="predicted"/>
<evidence type="ECO:0000313" key="3">
    <source>
        <dbReference type="Proteomes" id="UP001153555"/>
    </source>
</evidence>
<sequence length="139" mass="16113">MVFSAMRVFRSVITRSRIGCLIRQDLSIIYSISAPRFSNSEESEKSWEILSHEGLLLEVKINLGGSKKSCRYHRLTFTAMKKSHSTTTDRATMINRRFPFKDAMSESQYTGRLRRKSSPPAFRLEIRQQPGEDDQHISR</sequence>
<organism evidence="2 3">
    <name type="scientific">Striga hermonthica</name>
    <name type="common">Purple witchweed</name>
    <name type="synonym">Buchnera hermonthica</name>
    <dbReference type="NCBI Taxonomy" id="68872"/>
    <lineage>
        <taxon>Eukaryota</taxon>
        <taxon>Viridiplantae</taxon>
        <taxon>Streptophyta</taxon>
        <taxon>Embryophyta</taxon>
        <taxon>Tracheophyta</taxon>
        <taxon>Spermatophyta</taxon>
        <taxon>Magnoliopsida</taxon>
        <taxon>eudicotyledons</taxon>
        <taxon>Gunneridae</taxon>
        <taxon>Pentapetalae</taxon>
        <taxon>asterids</taxon>
        <taxon>lamiids</taxon>
        <taxon>Lamiales</taxon>
        <taxon>Orobanchaceae</taxon>
        <taxon>Buchnereae</taxon>
        <taxon>Striga</taxon>
    </lineage>
</organism>
<comment type="caution">
    <text evidence="2">The sequence shown here is derived from an EMBL/GenBank/DDBJ whole genome shotgun (WGS) entry which is preliminary data.</text>
</comment>
<dbReference type="AlphaFoldDB" id="A0A9N7NCR0"/>
<evidence type="ECO:0000313" key="2">
    <source>
        <dbReference type="EMBL" id="CAA0826233.1"/>
    </source>
</evidence>
<feature type="non-terminal residue" evidence="2">
    <location>
        <position position="139"/>
    </location>
</feature>
<dbReference type="EMBL" id="CACSLK010027388">
    <property type="protein sequence ID" value="CAA0826233.1"/>
    <property type="molecule type" value="Genomic_DNA"/>
</dbReference>
<accession>A0A9N7NCR0</accession>